<evidence type="ECO:0000313" key="3">
    <source>
        <dbReference type="Proteomes" id="UP000236268"/>
    </source>
</evidence>
<dbReference type="EMBL" id="POWG01000051">
    <property type="protein sequence ID" value="PNQ95358.1"/>
    <property type="molecule type" value="Genomic_DNA"/>
</dbReference>
<name>A0A2K1FS62_9PROT</name>
<comment type="caution">
    <text evidence="2">The sequence shown here is derived from an EMBL/GenBank/DDBJ whole genome shotgun (WGS) entry which is preliminary data.</text>
</comment>
<reference evidence="2 3" key="1">
    <citation type="submission" date="2018-01" db="EMBL/GenBank/DDBJ databases">
        <title>Whole genome sequence of Azospirillum brasilense REC3 isolated from strawberry roots.</title>
        <authorList>
            <person name="Fontana C.A."/>
            <person name="Salazar S.M."/>
            <person name="Bassi D."/>
            <person name="Puglisi E."/>
            <person name="Lovaisa N.C."/>
            <person name="Toffoli L.M."/>
            <person name="Pedraza R."/>
            <person name="Cocconcelli P.S."/>
        </authorList>
    </citation>
    <scope>NUCLEOTIDE SEQUENCE [LARGE SCALE GENOMIC DNA]</scope>
    <source>
        <strain evidence="2 3">REC3</strain>
        <plasmid evidence="2">p31unnamed</plasmid>
    </source>
</reference>
<dbReference type="AlphaFoldDB" id="A0A2K1FS62"/>
<proteinExistence type="predicted"/>
<geneLocation type="plasmid" evidence="2">
    <name>p31unnamed</name>
</geneLocation>
<feature type="region of interest" description="Disordered" evidence="1">
    <location>
        <begin position="1"/>
        <end position="22"/>
    </location>
</feature>
<keyword evidence="2" id="KW-0614">Plasmid</keyword>
<gene>
    <name evidence="2" type="ORF">C1S70_29240</name>
</gene>
<evidence type="ECO:0000256" key="1">
    <source>
        <dbReference type="SAM" id="MobiDB-lite"/>
    </source>
</evidence>
<protein>
    <submittedName>
        <fullName evidence="2">Uncharacterized protein</fullName>
    </submittedName>
</protein>
<organism evidence="2 3">
    <name type="scientific">Azospirillum argentinense</name>
    <dbReference type="NCBI Taxonomy" id="2970906"/>
    <lineage>
        <taxon>Bacteria</taxon>
        <taxon>Pseudomonadati</taxon>
        <taxon>Pseudomonadota</taxon>
        <taxon>Alphaproteobacteria</taxon>
        <taxon>Rhodospirillales</taxon>
        <taxon>Azospirillaceae</taxon>
        <taxon>Azospirillum</taxon>
    </lineage>
</organism>
<evidence type="ECO:0000313" key="2">
    <source>
        <dbReference type="EMBL" id="PNQ95358.1"/>
    </source>
</evidence>
<dbReference type="Proteomes" id="UP000236268">
    <property type="component" value="Unassembled WGS sequence"/>
</dbReference>
<accession>A0A2K1FS62</accession>
<sequence>MGRGGWRLGRLRPSASARHGDALKSVERADIRTRSSQILPICKFPSANLHLFSHSRRGVPFR</sequence>